<accession>A0A558GYJ1</accession>
<reference evidence="3 4" key="1">
    <citation type="submission" date="2019-07" db="EMBL/GenBank/DDBJ databases">
        <title>Diversity of Bacteria from Kongsfjorden, Arctic.</title>
        <authorList>
            <person name="Yu Y."/>
        </authorList>
    </citation>
    <scope>NUCLEOTIDE SEQUENCE [LARGE SCALE GENOMIC DNA]</scope>
    <source>
        <strain evidence="3 4">SM1928</strain>
    </source>
</reference>
<sequence>MNDDDLIPGDDIEPEDDGHQDDTDAEDNTDAEPPSAVSRTSVPSSGLNALNSYFGSDYFKSIAGFDELFKPGGAWNAMFGNATKGLVTPELLETFSRLNIGEGTTQRLLEEFGSIPFASISKNLAAGAALNYPSYRPSLTKGGTAYSPEMNSPADYFSPWEGVIGNFADLQVAVTTILNHHQGTTFLWRGQQNAEWPLHSSLFRAVWKAKGVRDPGRRHRSSEPFPTDQDLQKAETRILAAIREHWRFDDTSALSTFARLQHFGAPTRLLDVSRNPLIAAWFATEEHAEAEIEEADARIFALATTRVAATPEQRHRDFEASRIDLETAALFKPFWDVDGNADGIEDSGFGEWGTGRIRRFWIPPHYEARIAAQNAAFILDGVPVDSPDLEKYYPKGRGHTGSWRLADRLAASSISVRFSKPRPGAGSNIAKTMPPSYTFRITAEAKRQIRMELEDRYSYNKSTIYPDIQGAAQAIRNDPDIFKDL</sequence>
<proteinExistence type="predicted"/>
<dbReference type="SMART" id="SM00901">
    <property type="entry name" value="FRG"/>
    <property type="match status" value="1"/>
</dbReference>
<evidence type="ECO:0000313" key="3">
    <source>
        <dbReference type="EMBL" id="TVU61953.1"/>
    </source>
</evidence>
<protein>
    <submittedName>
        <fullName evidence="3">FRG domain-containing protein</fullName>
    </submittedName>
</protein>
<feature type="compositionally biased region" description="Acidic residues" evidence="1">
    <location>
        <begin position="1"/>
        <end position="30"/>
    </location>
</feature>
<organism evidence="3 4">
    <name type="scientific">Paenarthrobacter nitroguajacolicus</name>
    <name type="common">Arthrobacter nitroguajacolicus</name>
    <dbReference type="NCBI Taxonomy" id="211146"/>
    <lineage>
        <taxon>Bacteria</taxon>
        <taxon>Bacillati</taxon>
        <taxon>Actinomycetota</taxon>
        <taxon>Actinomycetes</taxon>
        <taxon>Micrococcales</taxon>
        <taxon>Micrococcaceae</taxon>
        <taxon>Paenarthrobacter</taxon>
    </lineage>
</organism>
<feature type="domain" description="FRG" evidence="2">
    <location>
        <begin position="182"/>
        <end position="300"/>
    </location>
</feature>
<dbReference type="AlphaFoldDB" id="A0A558GYJ1"/>
<dbReference type="Pfam" id="PF08867">
    <property type="entry name" value="FRG"/>
    <property type="match status" value="1"/>
</dbReference>
<dbReference type="EMBL" id="VNFK01000009">
    <property type="protein sequence ID" value="TVU61953.1"/>
    <property type="molecule type" value="Genomic_DNA"/>
</dbReference>
<evidence type="ECO:0000259" key="2">
    <source>
        <dbReference type="SMART" id="SM00901"/>
    </source>
</evidence>
<comment type="caution">
    <text evidence="3">The sequence shown here is derived from an EMBL/GenBank/DDBJ whole genome shotgun (WGS) entry which is preliminary data.</text>
</comment>
<evidence type="ECO:0000256" key="1">
    <source>
        <dbReference type="SAM" id="MobiDB-lite"/>
    </source>
</evidence>
<name>A0A558GYJ1_PAENT</name>
<evidence type="ECO:0000313" key="4">
    <source>
        <dbReference type="Proteomes" id="UP000316500"/>
    </source>
</evidence>
<dbReference type="InterPro" id="IPR014966">
    <property type="entry name" value="FRG-dom"/>
</dbReference>
<dbReference type="Proteomes" id="UP000316500">
    <property type="component" value="Unassembled WGS sequence"/>
</dbReference>
<feature type="region of interest" description="Disordered" evidence="1">
    <location>
        <begin position="1"/>
        <end position="43"/>
    </location>
</feature>
<dbReference type="RefSeq" id="WP_144651018.1">
    <property type="nucleotide sequence ID" value="NZ_VNFK01000009.1"/>
</dbReference>
<gene>
    <name evidence="3" type="ORF">FQP90_12850</name>
</gene>
<dbReference type="OrthoDB" id="9816036at2"/>